<feature type="region of interest" description="Disordered" evidence="1">
    <location>
        <begin position="1"/>
        <end position="52"/>
    </location>
</feature>
<comment type="caution">
    <text evidence="2">The sequence shown here is derived from an EMBL/GenBank/DDBJ whole genome shotgun (WGS) entry which is preliminary data.</text>
</comment>
<dbReference type="Proteomes" id="UP001162483">
    <property type="component" value="Unassembled WGS sequence"/>
</dbReference>
<feature type="compositionally biased region" description="Basic and acidic residues" evidence="1">
    <location>
        <begin position="13"/>
        <end position="22"/>
    </location>
</feature>
<evidence type="ECO:0000313" key="2">
    <source>
        <dbReference type="EMBL" id="CAI9573688.1"/>
    </source>
</evidence>
<name>A0ABN9DN19_9NEOB</name>
<proteinExistence type="predicted"/>
<keyword evidence="3" id="KW-1185">Reference proteome</keyword>
<reference evidence="2" key="1">
    <citation type="submission" date="2023-05" db="EMBL/GenBank/DDBJ databases">
        <authorList>
            <person name="Stuckert A."/>
        </authorList>
    </citation>
    <scope>NUCLEOTIDE SEQUENCE</scope>
</reference>
<evidence type="ECO:0000313" key="3">
    <source>
        <dbReference type="Proteomes" id="UP001162483"/>
    </source>
</evidence>
<evidence type="ECO:0000256" key="1">
    <source>
        <dbReference type="SAM" id="MobiDB-lite"/>
    </source>
</evidence>
<gene>
    <name evidence="2" type="ORF">SPARVUS_LOCUS7806263</name>
</gene>
<protein>
    <submittedName>
        <fullName evidence="2">Uncharacterized protein</fullName>
    </submittedName>
</protein>
<feature type="compositionally biased region" description="Pro residues" evidence="1">
    <location>
        <begin position="25"/>
        <end position="35"/>
    </location>
</feature>
<dbReference type="EMBL" id="CATNWA010014591">
    <property type="protein sequence ID" value="CAI9573688.1"/>
    <property type="molecule type" value="Genomic_DNA"/>
</dbReference>
<accession>A0ABN9DN19</accession>
<sequence length="65" mass="7196">MTRDCRPLGSRGGVERIPKFDRYPLPLPRSCPPSPSSGTRDRSKKTAGPFTKRSAYRTCAAGTWL</sequence>
<organism evidence="2 3">
    <name type="scientific">Staurois parvus</name>
    <dbReference type="NCBI Taxonomy" id="386267"/>
    <lineage>
        <taxon>Eukaryota</taxon>
        <taxon>Metazoa</taxon>
        <taxon>Chordata</taxon>
        <taxon>Craniata</taxon>
        <taxon>Vertebrata</taxon>
        <taxon>Euteleostomi</taxon>
        <taxon>Amphibia</taxon>
        <taxon>Batrachia</taxon>
        <taxon>Anura</taxon>
        <taxon>Neobatrachia</taxon>
        <taxon>Ranoidea</taxon>
        <taxon>Ranidae</taxon>
        <taxon>Staurois</taxon>
    </lineage>
</organism>